<evidence type="ECO:0000313" key="6">
    <source>
        <dbReference type="Proteomes" id="UP000034074"/>
    </source>
</evidence>
<gene>
    <name evidence="1" type="ORF">DU46_18900</name>
    <name evidence="4" type="ORF">DU51_17155</name>
    <name evidence="2" type="ORF">DU61_17440</name>
    <name evidence="3" type="ORF">DU62_19715</name>
</gene>
<dbReference type="PATRIC" id="fig|2209.71.peg.4149"/>
<evidence type="ECO:0000313" key="1">
    <source>
        <dbReference type="EMBL" id="KKG71326.1"/>
    </source>
</evidence>
<reference evidence="5 6" key="1">
    <citation type="journal article" date="2015" name="ISME J.">
        <title>Genomic and phenotypic differentiation among Methanosarcina mazei populations from Columbia River sediment.</title>
        <authorList>
            <person name="Youngblut N.D."/>
            <person name="Wirth J.S."/>
            <person name="Henriksen J.R."/>
            <person name="Smith M."/>
            <person name="Simon H."/>
            <person name="Metcalf W.W."/>
            <person name="Whitaker R.J."/>
        </authorList>
    </citation>
    <scope>NUCLEOTIDE SEQUENCE [LARGE SCALE GENOMIC DNA]</scope>
    <source>
        <strain evidence="1 6">3.H.A.1A.2</strain>
        <strain evidence="2 5">3.H.A.2.5</strain>
        <strain evidence="4 7">3.H.T.1A.1</strain>
        <strain evidence="3 8">3.H.T.1A.2</strain>
    </source>
</reference>
<evidence type="ECO:0000313" key="8">
    <source>
        <dbReference type="Proteomes" id="UP000034944"/>
    </source>
</evidence>
<protein>
    <submittedName>
        <fullName evidence="4">Uncharacterized protein</fullName>
    </submittedName>
</protein>
<sequence length="120" mass="13941">MNREARTTKKSNSDMIKMENTLYNNYAPKVYKLIETPKESTHTEKSNTYQKDSKHLIAVRALYTKNVANSRIVKIKSRVGCIRAAQIEPVRVQESFIDFREARIVTNADRAVSKMFRVRC</sequence>
<organism evidence="4 7">
    <name type="scientific">Methanosarcina mazei</name>
    <name type="common">Methanosarcina frisia</name>
    <dbReference type="NCBI Taxonomy" id="2209"/>
    <lineage>
        <taxon>Archaea</taxon>
        <taxon>Methanobacteriati</taxon>
        <taxon>Methanobacteriota</taxon>
        <taxon>Stenosarchaea group</taxon>
        <taxon>Methanomicrobia</taxon>
        <taxon>Methanosarcinales</taxon>
        <taxon>Methanosarcinaceae</taxon>
        <taxon>Methanosarcina</taxon>
    </lineage>
</organism>
<evidence type="ECO:0000313" key="7">
    <source>
        <dbReference type="Proteomes" id="UP000034820"/>
    </source>
</evidence>
<dbReference type="AlphaFoldDB" id="A0A0F8K9D8"/>
<dbReference type="Proteomes" id="UP000034944">
    <property type="component" value="Unassembled WGS sequence"/>
</dbReference>
<name>A0A0F8K9D8_METMZ</name>
<dbReference type="EMBL" id="JJPY01000027">
    <property type="protein sequence ID" value="KKH11188.1"/>
    <property type="molecule type" value="Genomic_DNA"/>
</dbReference>
<evidence type="ECO:0000313" key="3">
    <source>
        <dbReference type="EMBL" id="KKH08625.1"/>
    </source>
</evidence>
<dbReference type="Proteomes" id="UP000033889">
    <property type="component" value="Unassembled WGS sequence"/>
</dbReference>
<dbReference type="EMBL" id="JJPZ01000122">
    <property type="protein sequence ID" value="KKH08625.1"/>
    <property type="molecule type" value="Genomic_DNA"/>
</dbReference>
<dbReference type="Proteomes" id="UP000034820">
    <property type="component" value="Unassembled WGS sequence"/>
</dbReference>
<accession>A0A0F8K9D8</accession>
<dbReference type="EMBL" id="JJPN01000100">
    <property type="protein sequence ID" value="KKG71326.1"/>
    <property type="molecule type" value="Genomic_DNA"/>
</dbReference>
<evidence type="ECO:0000313" key="2">
    <source>
        <dbReference type="EMBL" id="KKG83606.1"/>
    </source>
</evidence>
<comment type="caution">
    <text evidence="4">The sequence shown here is derived from an EMBL/GenBank/DDBJ whole genome shotgun (WGS) entry which is preliminary data.</text>
</comment>
<evidence type="ECO:0000313" key="4">
    <source>
        <dbReference type="EMBL" id="KKH11188.1"/>
    </source>
</evidence>
<evidence type="ECO:0000313" key="5">
    <source>
        <dbReference type="Proteomes" id="UP000033889"/>
    </source>
</evidence>
<dbReference type="Proteomes" id="UP000034074">
    <property type="component" value="Unassembled WGS sequence"/>
</dbReference>
<proteinExistence type="predicted"/>
<dbReference type="EMBL" id="JJPQ01000055">
    <property type="protein sequence ID" value="KKG83606.1"/>
    <property type="molecule type" value="Genomic_DNA"/>
</dbReference>